<sequence length="1036" mass="116655">MAASRVGKTGLALLLLFLSCAAAQLRVDEAPVNVPFSSVSSLLVQSALNSLNENSPSRHTYRNGDLISAQKLTQPPYVIYRLTLNLEPVCKSTEENCPREACTLVVRQHEQGVIDVLNDSIQCMELQPQSKQQNAQDQEVIENIEKQIINQSISLDHEVQTSADHNDRPFIAVRATQSEYCPGCPYELNPSLPGLSAFGNQVMQSMDEAGVSDFKHKLISIVRVTRAVPPGTNVVQYQLLMEIGESNCLRTSLIEIAECPLQSNLPIKLCLVTFEERPWQSGSRKITRNNCTDLLNTDNEVSASVDPKSPLFEPAAPYREDDVSTKTEFYDQIAQEAQEVFRVPYMDVSTKDSVVVAENTDAAKELPHSKIILDRVEEKEKPSKFAEKMKEFDEFLEDFNIPIRLETTSPKYQGVPVTEEFIIAERVEDKKAEEQTTDNEPLKLTDDDIVDAEQTESLVQNPTVETVVRSKRSSGKALDSKLTSRKLAVKAVELLDDLDEDDKRKHVIDVIDSRRERQDKDNSNVVVYMTVEVAATDCSEKDQGTECLDEVLPGPTQICKLDISTNEKKPLQSPKLLHWSCRNKQKSEMRYKRQLVGAPTNHNKDDPEVQRYVQLGLEKYTENYQGTNQPMISNIKNVSVQVVSGLLYKIQTDIGVSTCSKGTVTGDCQLSQDHGVEECVIEAWSQPWMDKGNPKITVKCGQNRSKRSLRGQNYSQKMLQQSRQLKEEILFHEFMGKYKKMYHNEEEKKMRFQIFKDNLNLIEELQRNEKGTGRYGVTQFTDLTKAEFKARHLGLKPTLKSENDIPMPMATIPDIELPSDFDWRHHNVVTPVKDQGSCGSCWAFSVTGNIEGQYAIKHGELLSLSEQELVDCDKLDSGCNGGLPDTAYRAIEELGGLELESDYPYDAEDEKCHFNKNKVKVNIVSGLNITSNETQMAQWLVKNGPMSIGINANAMQFYIGGVSHPFHFLCSPDSLDHGVLIVGYGVKFYPIFKKSMPYWIIKNSWGPRWGEQGYYRVYRGDGTCGVNKMVTSAVVA</sequence>
<comment type="caution">
    <text evidence="13">The sequence shown here is derived from an EMBL/GenBank/DDBJ whole genome shotgun (WGS) entry which is preliminary data.</text>
</comment>
<dbReference type="PROSITE" id="PS51257">
    <property type="entry name" value="PROKAR_LIPOPROTEIN"/>
    <property type="match status" value="1"/>
</dbReference>
<dbReference type="PANTHER" id="PTHR12411">
    <property type="entry name" value="CYSTEINE PROTEASE FAMILY C1-RELATED"/>
    <property type="match status" value="1"/>
</dbReference>
<evidence type="ECO:0000259" key="12">
    <source>
        <dbReference type="SMART" id="SM00848"/>
    </source>
</evidence>
<evidence type="ECO:0000256" key="6">
    <source>
        <dbReference type="ARBA" id="ARBA00023145"/>
    </source>
</evidence>
<name>A0A232FBA0_9HYME</name>
<comment type="similarity">
    <text evidence="1">Belongs to the peptidase C1 family.</text>
</comment>
<evidence type="ECO:0000256" key="8">
    <source>
        <dbReference type="ARBA" id="ARBA00023180"/>
    </source>
</evidence>
<dbReference type="InterPro" id="IPR025661">
    <property type="entry name" value="Pept_asp_AS"/>
</dbReference>
<keyword evidence="6" id="KW-0865">Zymogen</keyword>
<dbReference type="Pfam" id="PF08246">
    <property type="entry name" value="Inhibitor_I29"/>
    <property type="match status" value="1"/>
</dbReference>
<dbReference type="InterPro" id="IPR038765">
    <property type="entry name" value="Papain-like_cys_pep_sf"/>
</dbReference>
<proteinExistence type="inferred from homology"/>
<keyword evidence="7" id="KW-1015">Disulfide bond</keyword>
<keyword evidence="4" id="KW-0378">Hydrolase</keyword>
<dbReference type="Pfam" id="PF00031">
    <property type="entry name" value="Cystatin"/>
    <property type="match status" value="1"/>
</dbReference>
<protein>
    <recommendedName>
        <fullName evidence="15">Cysteine proteinase CG12163</fullName>
    </recommendedName>
</protein>
<evidence type="ECO:0000313" key="13">
    <source>
        <dbReference type="EMBL" id="OXU27733.1"/>
    </source>
</evidence>
<evidence type="ECO:0000256" key="5">
    <source>
        <dbReference type="ARBA" id="ARBA00022807"/>
    </source>
</evidence>
<dbReference type="OrthoDB" id="387093at2759"/>
<evidence type="ECO:0000256" key="2">
    <source>
        <dbReference type="ARBA" id="ARBA00022670"/>
    </source>
</evidence>
<dbReference type="SUPFAM" id="SSF54403">
    <property type="entry name" value="Cystatin/monellin"/>
    <property type="match status" value="2"/>
</dbReference>
<evidence type="ECO:0000256" key="7">
    <source>
        <dbReference type="ARBA" id="ARBA00023157"/>
    </source>
</evidence>
<dbReference type="GO" id="GO:0006508">
    <property type="term" value="P:proteolysis"/>
    <property type="evidence" value="ECO:0007669"/>
    <property type="project" value="UniProtKB-KW"/>
</dbReference>
<dbReference type="STRING" id="543379.A0A232FBA0"/>
<dbReference type="CDD" id="cd00042">
    <property type="entry name" value="CY"/>
    <property type="match status" value="1"/>
</dbReference>
<accession>A0A232FBA0</accession>
<dbReference type="SUPFAM" id="SSF54001">
    <property type="entry name" value="Cysteine proteinases"/>
    <property type="match status" value="1"/>
</dbReference>
<dbReference type="PROSITE" id="PS00640">
    <property type="entry name" value="THIOL_PROTEASE_ASN"/>
    <property type="match status" value="1"/>
</dbReference>
<keyword evidence="2" id="KW-0645">Protease</keyword>
<evidence type="ECO:0000256" key="3">
    <source>
        <dbReference type="ARBA" id="ARBA00022729"/>
    </source>
</evidence>
<dbReference type="PROSITE" id="PS00639">
    <property type="entry name" value="THIOL_PROTEASE_HIS"/>
    <property type="match status" value="1"/>
</dbReference>
<feature type="chain" id="PRO_5012127332" description="Cysteine proteinase CG12163" evidence="9">
    <location>
        <begin position="23"/>
        <end position="1036"/>
    </location>
</feature>
<dbReference type="InterPro" id="IPR013128">
    <property type="entry name" value="Peptidase_C1A"/>
</dbReference>
<dbReference type="Gene3D" id="3.90.70.10">
    <property type="entry name" value="Cysteine proteinases"/>
    <property type="match status" value="1"/>
</dbReference>
<dbReference type="EMBL" id="NNAY01000550">
    <property type="protein sequence ID" value="OXU27733.1"/>
    <property type="molecule type" value="Genomic_DNA"/>
</dbReference>
<dbReference type="InterPro" id="IPR025660">
    <property type="entry name" value="Pept_his_AS"/>
</dbReference>
<dbReference type="InterPro" id="IPR039417">
    <property type="entry name" value="Peptidase_C1A_papain-like"/>
</dbReference>
<dbReference type="InterPro" id="IPR013201">
    <property type="entry name" value="Prot_inhib_I29"/>
</dbReference>
<dbReference type="GO" id="GO:0004869">
    <property type="term" value="F:cysteine-type endopeptidase inhibitor activity"/>
    <property type="evidence" value="ECO:0007669"/>
    <property type="project" value="InterPro"/>
</dbReference>
<feature type="domain" description="Cathepsin propeptide inhibitor" evidence="12">
    <location>
        <begin position="731"/>
        <end position="788"/>
    </location>
</feature>
<dbReference type="Proteomes" id="UP000215335">
    <property type="component" value="Unassembled WGS sequence"/>
</dbReference>
<dbReference type="InterPro" id="IPR000668">
    <property type="entry name" value="Peptidase_C1A_C"/>
</dbReference>
<dbReference type="Gene3D" id="3.10.450.10">
    <property type="match status" value="2"/>
</dbReference>
<organism evidence="13 14">
    <name type="scientific">Trichomalopsis sarcophagae</name>
    <dbReference type="NCBI Taxonomy" id="543379"/>
    <lineage>
        <taxon>Eukaryota</taxon>
        <taxon>Metazoa</taxon>
        <taxon>Ecdysozoa</taxon>
        <taxon>Arthropoda</taxon>
        <taxon>Hexapoda</taxon>
        <taxon>Insecta</taxon>
        <taxon>Pterygota</taxon>
        <taxon>Neoptera</taxon>
        <taxon>Endopterygota</taxon>
        <taxon>Hymenoptera</taxon>
        <taxon>Apocrita</taxon>
        <taxon>Proctotrupomorpha</taxon>
        <taxon>Chalcidoidea</taxon>
        <taxon>Pteromalidae</taxon>
        <taxon>Pteromalinae</taxon>
        <taxon>Trichomalopsis</taxon>
    </lineage>
</organism>
<dbReference type="PRINTS" id="PR00705">
    <property type="entry name" value="PAPAIN"/>
</dbReference>
<feature type="domain" description="Cystatin" evidence="10">
    <location>
        <begin position="180"/>
        <end position="292"/>
    </location>
</feature>
<dbReference type="PROSITE" id="PS00139">
    <property type="entry name" value="THIOL_PROTEASE_CYS"/>
    <property type="match status" value="1"/>
</dbReference>
<evidence type="ECO:0008006" key="15">
    <source>
        <dbReference type="Google" id="ProtNLM"/>
    </source>
</evidence>
<dbReference type="SMART" id="SM00043">
    <property type="entry name" value="CY"/>
    <property type="match status" value="2"/>
</dbReference>
<evidence type="ECO:0000313" key="14">
    <source>
        <dbReference type="Proteomes" id="UP000215335"/>
    </source>
</evidence>
<evidence type="ECO:0000256" key="4">
    <source>
        <dbReference type="ARBA" id="ARBA00022801"/>
    </source>
</evidence>
<dbReference type="InterPro" id="IPR000169">
    <property type="entry name" value="Pept_cys_AS"/>
</dbReference>
<evidence type="ECO:0000259" key="11">
    <source>
        <dbReference type="SMART" id="SM00645"/>
    </source>
</evidence>
<evidence type="ECO:0000256" key="9">
    <source>
        <dbReference type="SAM" id="SignalP"/>
    </source>
</evidence>
<evidence type="ECO:0000259" key="10">
    <source>
        <dbReference type="SMART" id="SM00043"/>
    </source>
</evidence>
<dbReference type="GO" id="GO:0008234">
    <property type="term" value="F:cysteine-type peptidase activity"/>
    <property type="evidence" value="ECO:0007669"/>
    <property type="project" value="UniProtKB-KW"/>
</dbReference>
<dbReference type="Pfam" id="PF00112">
    <property type="entry name" value="Peptidase_C1"/>
    <property type="match status" value="1"/>
</dbReference>
<gene>
    <name evidence="13" type="ORF">TSAR_015397</name>
</gene>
<dbReference type="InterPro" id="IPR000010">
    <property type="entry name" value="Cystatin_dom"/>
</dbReference>
<dbReference type="FunFam" id="3.90.70.10:FF:000130">
    <property type="entry name" value="Cysteine proteinase 1"/>
    <property type="match status" value="1"/>
</dbReference>
<feature type="domain" description="Peptidase C1A papain C-terminal" evidence="11">
    <location>
        <begin position="817"/>
        <end position="1034"/>
    </location>
</feature>
<keyword evidence="8" id="KW-0325">Glycoprotein</keyword>
<dbReference type="SMART" id="SM00645">
    <property type="entry name" value="Pept_C1"/>
    <property type="match status" value="1"/>
</dbReference>
<feature type="signal peptide" evidence="9">
    <location>
        <begin position="1"/>
        <end position="22"/>
    </location>
</feature>
<keyword evidence="5" id="KW-0788">Thiol protease</keyword>
<keyword evidence="14" id="KW-1185">Reference proteome</keyword>
<keyword evidence="3 9" id="KW-0732">Signal</keyword>
<dbReference type="InterPro" id="IPR046350">
    <property type="entry name" value="Cystatin_sf"/>
</dbReference>
<dbReference type="CDD" id="cd02248">
    <property type="entry name" value="Peptidase_C1A"/>
    <property type="match status" value="1"/>
</dbReference>
<dbReference type="AlphaFoldDB" id="A0A232FBA0"/>
<evidence type="ECO:0000256" key="1">
    <source>
        <dbReference type="ARBA" id="ARBA00008455"/>
    </source>
</evidence>
<reference evidence="13 14" key="1">
    <citation type="journal article" date="2017" name="Curr. Biol.">
        <title>The Evolution of Venom by Co-option of Single-Copy Genes.</title>
        <authorList>
            <person name="Martinson E.O."/>
            <person name="Mrinalini"/>
            <person name="Kelkar Y.D."/>
            <person name="Chang C.H."/>
            <person name="Werren J.H."/>
        </authorList>
    </citation>
    <scope>NUCLEOTIDE SEQUENCE [LARGE SCALE GENOMIC DNA]</scope>
    <source>
        <strain evidence="13 14">Alberta</strain>
        <tissue evidence="13">Whole body</tissue>
    </source>
</reference>
<feature type="domain" description="Cystatin" evidence="10">
    <location>
        <begin position="594"/>
        <end position="699"/>
    </location>
</feature>
<dbReference type="SMART" id="SM00848">
    <property type="entry name" value="Inhibitor_I29"/>
    <property type="match status" value="1"/>
</dbReference>